<feature type="chain" id="PRO_5021239075" description="DUF4871 domain-containing protein" evidence="1">
    <location>
        <begin position="21"/>
        <end position="156"/>
    </location>
</feature>
<keyword evidence="3" id="KW-1185">Reference proteome</keyword>
<accession>A0A4Y8INH0</accession>
<evidence type="ECO:0000313" key="2">
    <source>
        <dbReference type="EMBL" id="TFB22060.1"/>
    </source>
</evidence>
<organism evidence="2 3">
    <name type="scientific">Filobacillus milosensis</name>
    <dbReference type="NCBI Taxonomy" id="94137"/>
    <lineage>
        <taxon>Bacteria</taxon>
        <taxon>Bacillati</taxon>
        <taxon>Bacillota</taxon>
        <taxon>Bacilli</taxon>
        <taxon>Bacillales</taxon>
        <taxon>Bacillaceae</taxon>
        <taxon>Filobacillus</taxon>
    </lineage>
</organism>
<feature type="signal peptide" evidence="1">
    <location>
        <begin position="1"/>
        <end position="20"/>
    </location>
</feature>
<dbReference type="RefSeq" id="WP_134339735.1">
    <property type="nucleotide sequence ID" value="NZ_SOPW01000006.1"/>
</dbReference>
<evidence type="ECO:0000313" key="3">
    <source>
        <dbReference type="Proteomes" id="UP000297975"/>
    </source>
</evidence>
<name>A0A4Y8INH0_9BACI</name>
<evidence type="ECO:0008006" key="4">
    <source>
        <dbReference type="Google" id="ProtNLM"/>
    </source>
</evidence>
<gene>
    <name evidence="2" type="ORF">E3U55_07095</name>
</gene>
<dbReference type="Gene3D" id="2.60.40.3830">
    <property type="match status" value="1"/>
</dbReference>
<proteinExistence type="predicted"/>
<reference evidence="2 3" key="1">
    <citation type="submission" date="2019-03" db="EMBL/GenBank/DDBJ databases">
        <authorList>
            <person name="He R.-H."/>
        </authorList>
    </citation>
    <scope>NUCLEOTIDE SEQUENCE [LARGE SCALE GENOMIC DNA]</scope>
    <source>
        <strain evidence="3">SH 714</strain>
    </source>
</reference>
<dbReference type="EMBL" id="SOPW01000006">
    <property type="protein sequence ID" value="TFB22060.1"/>
    <property type="molecule type" value="Genomic_DNA"/>
</dbReference>
<dbReference type="OrthoDB" id="2453836at2"/>
<evidence type="ECO:0000256" key="1">
    <source>
        <dbReference type="SAM" id="SignalP"/>
    </source>
</evidence>
<dbReference type="Proteomes" id="UP000297975">
    <property type="component" value="Unassembled WGS sequence"/>
</dbReference>
<dbReference type="PROSITE" id="PS51257">
    <property type="entry name" value="PROKAR_LIPOPROTEIN"/>
    <property type="match status" value="1"/>
</dbReference>
<keyword evidence="1" id="KW-0732">Signal</keyword>
<sequence length="156" mass="17711">MKKFLCVLFLLIVVACDSQSTESNNHTDSSFEVNNQTLHGEEGKFGIIKVNGEENEPEFIAGTVGRLYYLYFWGNEDGMIGKEYRMEATHQETGETKILYEDMIQRPFSETNIDADAASGAKFAFNTEDAGWWTIDIFIDDEPFSSFMIEAKTLES</sequence>
<protein>
    <recommendedName>
        <fullName evidence="4">DUF4871 domain-containing protein</fullName>
    </recommendedName>
</protein>
<dbReference type="AlphaFoldDB" id="A0A4Y8INH0"/>
<comment type="caution">
    <text evidence="2">The sequence shown here is derived from an EMBL/GenBank/DDBJ whole genome shotgun (WGS) entry which is preliminary data.</text>
</comment>